<dbReference type="EMBL" id="WNYA01001884">
    <property type="protein sequence ID" value="KAG8544930.1"/>
    <property type="molecule type" value="Genomic_DNA"/>
</dbReference>
<name>A0AAV6Z9R9_ENGPU</name>
<evidence type="ECO:0000313" key="2">
    <source>
        <dbReference type="Proteomes" id="UP000824782"/>
    </source>
</evidence>
<organism evidence="1 2">
    <name type="scientific">Engystomops pustulosus</name>
    <name type="common">Tungara frog</name>
    <name type="synonym">Physalaemus pustulosus</name>
    <dbReference type="NCBI Taxonomy" id="76066"/>
    <lineage>
        <taxon>Eukaryota</taxon>
        <taxon>Metazoa</taxon>
        <taxon>Chordata</taxon>
        <taxon>Craniata</taxon>
        <taxon>Vertebrata</taxon>
        <taxon>Euteleostomi</taxon>
        <taxon>Amphibia</taxon>
        <taxon>Batrachia</taxon>
        <taxon>Anura</taxon>
        <taxon>Neobatrachia</taxon>
        <taxon>Hyloidea</taxon>
        <taxon>Leptodactylidae</taxon>
        <taxon>Leiuperinae</taxon>
        <taxon>Engystomops</taxon>
    </lineage>
</organism>
<accession>A0AAV6Z9R9</accession>
<keyword evidence="2" id="KW-1185">Reference proteome</keyword>
<dbReference type="AlphaFoldDB" id="A0AAV6Z9R9"/>
<comment type="caution">
    <text evidence="1">The sequence shown here is derived from an EMBL/GenBank/DDBJ whole genome shotgun (WGS) entry which is preliminary data.</text>
</comment>
<dbReference type="Proteomes" id="UP000824782">
    <property type="component" value="Unassembled WGS sequence"/>
</dbReference>
<protein>
    <submittedName>
        <fullName evidence="1">Uncharacterized protein</fullName>
    </submittedName>
</protein>
<reference evidence="1" key="1">
    <citation type="thesis" date="2020" institute="ProQuest LLC" country="789 East Eisenhower Parkway, Ann Arbor, MI, USA">
        <title>Comparative Genomics and Chromosome Evolution.</title>
        <authorList>
            <person name="Mudd A.B."/>
        </authorList>
    </citation>
    <scope>NUCLEOTIDE SEQUENCE</scope>
    <source>
        <strain evidence="1">237g6f4</strain>
        <tissue evidence="1">Blood</tissue>
    </source>
</reference>
<sequence length="85" mass="9414">MAPAWSNPISSGMGAADAELWAVPAPPPDHRSNVPFTLALVFLGTEQLYGGESKTSTFTTFHCGKWLIYRVLHNAIIYRKFSSRM</sequence>
<gene>
    <name evidence="1" type="ORF">GDO81_021614</name>
</gene>
<proteinExistence type="predicted"/>
<evidence type="ECO:0000313" key="1">
    <source>
        <dbReference type="EMBL" id="KAG8544930.1"/>
    </source>
</evidence>